<dbReference type="EMBL" id="CACRSL010000005">
    <property type="protein sequence ID" value="VYT25701.1"/>
    <property type="molecule type" value="Genomic_DNA"/>
</dbReference>
<protein>
    <recommendedName>
        <fullName evidence="4">DUF4367 domain-containing protein</fullName>
    </recommendedName>
</protein>
<gene>
    <name evidence="3" type="ORF">AULFYP135_02314</name>
</gene>
<feature type="signal peptide" evidence="2">
    <location>
        <begin position="1"/>
        <end position="20"/>
    </location>
</feature>
<evidence type="ECO:0000256" key="1">
    <source>
        <dbReference type="SAM" id="MobiDB-lite"/>
    </source>
</evidence>
<evidence type="ECO:0000256" key="2">
    <source>
        <dbReference type="SAM" id="SignalP"/>
    </source>
</evidence>
<dbReference type="PROSITE" id="PS51257">
    <property type="entry name" value="PROKAR_LIPOPROTEIN"/>
    <property type="match status" value="1"/>
</dbReference>
<sequence length="184" mass="19559">MKRFAILLLAVLALSLTACSSRDPKPSSSSEGSSSSSSSSQEEGEGSSSSSEPEEEEPEEEPIATAQDFIAKFKTGDGFETVTFAPTMFSMPIEASGYYSEDSTLSMSIYEYASAQEVADQKAAISSTGYSIKTVDGTTTQVEWVAPPHFFAGEKYIVLYCGSSADVLSFLEELLGPQFAGAEV</sequence>
<keyword evidence="2" id="KW-0732">Signal</keyword>
<organism evidence="3">
    <name type="scientific">uncultured Anaerotruncus sp</name>
    <dbReference type="NCBI Taxonomy" id="905011"/>
    <lineage>
        <taxon>Bacteria</taxon>
        <taxon>Bacillati</taxon>
        <taxon>Bacillota</taxon>
        <taxon>Clostridia</taxon>
        <taxon>Eubacteriales</taxon>
        <taxon>Oscillospiraceae</taxon>
        <taxon>Anaerotruncus</taxon>
        <taxon>environmental samples</taxon>
    </lineage>
</organism>
<feature type="region of interest" description="Disordered" evidence="1">
    <location>
        <begin position="20"/>
        <end position="62"/>
    </location>
</feature>
<feature type="compositionally biased region" description="Acidic residues" evidence="1">
    <location>
        <begin position="52"/>
        <end position="62"/>
    </location>
</feature>
<dbReference type="AlphaFoldDB" id="A0A6N2VBD3"/>
<accession>A0A6N2VBD3</accession>
<feature type="compositionally biased region" description="Low complexity" evidence="1">
    <location>
        <begin position="26"/>
        <end position="51"/>
    </location>
</feature>
<name>A0A6N2VBD3_9FIRM</name>
<feature type="chain" id="PRO_5038560339" description="DUF4367 domain-containing protein" evidence="2">
    <location>
        <begin position="21"/>
        <end position="184"/>
    </location>
</feature>
<evidence type="ECO:0000313" key="3">
    <source>
        <dbReference type="EMBL" id="VYT25701.1"/>
    </source>
</evidence>
<evidence type="ECO:0008006" key="4">
    <source>
        <dbReference type="Google" id="ProtNLM"/>
    </source>
</evidence>
<reference evidence="3" key="1">
    <citation type="submission" date="2019-11" db="EMBL/GenBank/DDBJ databases">
        <authorList>
            <person name="Feng L."/>
        </authorList>
    </citation>
    <scope>NUCLEOTIDE SEQUENCE</scope>
    <source>
        <strain evidence="3">AundefinedLFYP135</strain>
    </source>
</reference>
<proteinExistence type="predicted"/>